<proteinExistence type="predicted"/>
<protein>
    <submittedName>
        <fullName evidence="1">Uncharacterized protein</fullName>
    </submittedName>
</protein>
<evidence type="ECO:0000313" key="2">
    <source>
        <dbReference type="Proteomes" id="UP000530268"/>
    </source>
</evidence>
<accession>A0A7W6EBA9</accession>
<dbReference type="AlphaFoldDB" id="A0A7W6EBA9"/>
<name>A0A7W6EBA9_9RHOB</name>
<comment type="caution">
    <text evidence="1">The sequence shown here is derived from an EMBL/GenBank/DDBJ whole genome shotgun (WGS) entry which is preliminary data.</text>
</comment>
<sequence length="126" mass="13901">MLDPMSAALKARVLKLEARHKAAADKPTGVIGGLPETYVEEVDGVLYLRRPETPTGQTFVEYARKQQQELQAELLRLFANTTDEAPQPKAPPHVGIVNNPAPLKPGEKPKNFIHLADGTEIKLQRN</sequence>
<gene>
    <name evidence="1" type="ORF">GGR95_003738</name>
</gene>
<reference evidence="1 2" key="1">
    <citation type="submission" date="2020-08" db="EMBL/GenBank/DDBJ databases">
        <title>Genomic Encyclopedia of Type Strains, Phase IV (KMG-IV): sequencing the most valuable type-strain genomes for metagenomic binning, comparative biology and taxonomic classification.</title>
        <authorList>
            <person name="Goeker M."/>
        </authorList>
    </citation>
    <scope>NUCLEOTIDE SEQUENCE [LARGE SCALE GENOMIC DNA]</scope>
    <source>
        <strain evidence="1 2">DSM 102234</strain>
    </source>
</reference>
<organism evidence="1 2">
    <name type="scientific">Sulfitobacter undariae</name>
    <dbReference type="NCBI Taxonomy" id="1563671"/>
    <lineage>
        <taxon>Bacteria</taxon>
        <taxon>Pseudomonadati</taxon>
        <taxon>Pseudomonadota</taxon>
        <taxon>Alphaproteobacteria</taxon>
        <taxon>Rhodobacterales</taxon>
        <taxon>Roseobacteraceae</taxon>
        <taxon>Sulfitobacter</taxon>
    </lineage>
</organism>
<evidence type="ECO:0000313" key="1">
    <source>
        <dbReference type="EMBL" id="MBB3996072.1"/>
    </source>
</evidence>
<dbReference type="EMBL" id="JACIEI010000026">
    <property type="protein sequence ID" value="MBB3996072.1"/>
    <property type="molecule type" value="Genomic_DNA"/>
</dbReference>
<dbReference type="Proteomes" id="UP000530268">
    <property type="component" value="Unassembled WGS sequence"/>
</dbReference>
<keyword evidence="2" id="KW-1185">Reference proteome</keyword>